<organism evidence="2">
    <name type="scientific">Lotharella oceanica</name>
    <dbReference type="NCBI Taxonomy" id="641309"/>
    <lineage>
        <taxon>Eukaryota</taxon>
        <taxon>Sar</taxon>
        <taxon>Rhizaria</taxon>
        <taxon>Cercozoa</taxon>
        <taxon>Chlorarachniophyceae</taxon>
        <taxon>Lotharella</taxon>
    </lineage>
</organism>
<protein>
    <submittedName>
        <fullName evidence="2">Uncharacterized protein</fullName>
    </submittedName>
</protein>
<keyword evidence="1" id="KW-1133">Transmembrane helix</keyword>
<evidence type="ECO:0000313" key="2">
    <source>
        <dbReference type="EMBL" id="CAD9773950.1"/>
    </source>
</evidence>
<name>A0A7S2U084_9EUKA</name>
<accession>A0A7S2U084</accession>
<dbReference type="EMBL" id="HBHP01029064">
    <property type="protein sequence ID" value="CAD9773950.1"/>
    <property type="molecule type" value="Transcribed_RNA"/>
</dbReference>
<keyword evidence="1" id="KW-0812">Transmembrane</keyword>
<sequence>MRARKRPKSGSVVVFGRPRSAAKTIGFLGCSIIILVIVMQAAAAASHVYRQRRLGYPSCKNHHPALPHHPPFSLSLHSPHIRGSTSLTRCRANLRMCTSGECNREDKAERARCTLQFLWGDEPLAIDRGKCLNFCGDGPNCKSKFPAKVFSGLRSTQDLLAMIKAVATQSSSPLGAFSSPTSRPLSSERTDVAEAQERGWAALHSHHYDEAIRCFTQALDTLELSGSNANDVAAATVDELKSRLLSARAKAHLAADDARQGLADADAAVDLFAGNAHAWQAKSEAHVVQGDDEMGKMARDVVTRINPVYYGNKR</sequence>
<feature type="transmembrane region" description="Helical" evidence="1">
    <location>
        <begin position="21"/>
        <end position="43"/>
    </location>
</feature>
<keyword evidence="1" id="KW-0472">Membrane</keyword>
<dbReference type="AlphaFoldDB" id="A0A7S2U084"/>
<dbReference type="InterPro" id="IPR011990">
    <property type="entry name" value="TPR-like_helical_dom_sf"/>
</dbReference>
<gene>
    <name evidence="2" type="ORF">LSP00402_LOCUS17942</name>
</gene>
<evidence type="ECO:0000256" key="1">
    <source>
        <dbReference type="SAM" id="Phobius"/>
    </source>
</evidence>
<dbReference type="SUPFAM" id="SSF48452">
    <property type="entry name" value="TPR-like"/>
    <property type="match status" value="1"/>
</dbReference>
<dbReference type="Gene3D" id="1.25.40.10">
    <property type="entry name" value="Tetratricopeptide repeat domain"/>
    <property type="match status" value="1"/>
</dbReference>
<reference evidence="2" key="1">
    <citation type="submission" date="2021-01" db="EMBL/GenBank/DDBJ databases">
        <authorList>
            <person name="Corre E."/>
            <person name="Pelletier E."/>
            <person name="Niang G."/>
            <person name="Scheremetjew M."/>
            <person name="Finn R."/>
            <person name="Kale V."/>
            <person name="Holt S."/>
            <person name="Cochrane G."/>
            <person name="Meng A."/>
            <person name="Brown T."/>
            <person name="Cohen L."/>
        </authorList>
    </citation>
    <scope>NUCLEOTIDE SEQUENCE</scope>
    <source>
        <strain evidence="2">CCMP622</strain>
    </source>
</reference>
<proteinExistence type="predicted"/>